<dbReference type="EMBL" id="QEAO01000004">
    <property type="protein sequence ID" value="TPX36528.1"/>
    <property type="molecule type" value="Genomic_DNA"/>
</dbReference>
<evidence type="ECO:0000256" key="7">
    <source>
        <dbReference type="PIRSR" id="PIRSR630616-2"/>
    </source>
</evidence>
<dbReference type="Pfam" id="PF00069">
    <property type="entry name" value="Pkinase"/>
    <property type="match status" value="1"/>
</dbReference>
<evidence type="ECO:0000256" key="1">
    <source>
        <dbReference type="ARBA" id="ARBA00022527"/>
    </source>
</evidence>
<comment type="similarity">
    <text evidence="10">Belongs to the protein kinase superfamily.</text>
</comment>
<feature type="binding site" evidence="7">
    <location>
        <begin position="250"/>
        <end position="251"/>
    </location>
    <ligand>
        <name>ATP</name>
        <dbReference type="ChEBI" id="CHEBI:30616"/>
    </ligand>
</feature>
<feature type="domain" description="Protein kinase" evidence="11">
    <location>
        <begin position="122"/>
        <end position="381"/>
    </location>
</feature>
<accession>A0A507CB00</accession>
<dbReference type="FunFam" id="1.10.510.10:FF:000571">
    <property type="entry name" value="Maternal embryonic leucine zipper kinase"/>
    <property type="match status" value="1"/>
</dbReference>
<dbReference type="GO" id="GO:0005524">
    <property type="term" value="F:ATP binding"/>
    <property type="evidence" value="ECO:0007669"/>
    <property type="project" value="UniProtKB-UniRule"/>
</dbReference>
<comment type="caution">
    <text evidence="12">The sequence shown here is derived from an EMBL/GenBank/DDBJ whole genome shotgun (WGS) entry which is preliminary data.</text>
</comment>
<dbReference type="SMART" id="SM00220">
    <property type="entry name" value="S_TKc"/>
    <property type="match status" value="1"/>
</dbReference>
<protein>
    <recommendedName>
        <fullName evidence="11">Protein kinase domain-containing protein</fullName>
    </recommendedName>
</protein>
<dbReference type="InterPro" id="IPR000719">
    <property type="entry name" value="Prot_kinase_dom"/>
</dbReference>
<dbReference type="Proteomes" id="UP000319731">
    <property type="component" value="Unassembled WGS sequence"/>
</dbReference>
<dbReference type="InterPro" id="IPR030616">
    <property type="entry name" value="Aur-like"/>
</dbReference>
<dbReference type="InterPro" id="IPR008271">
    <property type="entry name" value="Ser/Thr_kinase_AS"/>
</dbReference>
<dbReference type="GeneID" id="42002598"/>
<dbReference type="CDD" id="cd14003">
    <property type="entry name" value="STKc_AMPK-like"/>
    <property type="match status" value="1"/>
</dbReference>
<keyword evidence="5 7" id="KW-0067">ATP-binding</keyword>
<dbReference type="PANTHER" id="PTHR24350">
    <property type="entry name" value="SERINE/THREONINE-PROTEIN KINASE IAL-RELATED"/>
    <property type="match status" value="1"/>
</dbReference>
<feature type="cross-link" description="Glycyl lysine isopeptide (Lys-Gly) (interchain with G-Cter in SUMO2)" evidence="8">
    <location>
        <position position="248"/>
    </location>
</feature>
<proteinExistence type="inferred from homology"/>
<dbReference type="GO" id="GO:0004674">
    <property type="term" value="F:protein serine/threonine kinase activity"/>
    <property type="evidence" value="ECO:0007669"/>
    <property type="project" value="UniProtKB-KW"/>
</dbReference>
<dbReference type="PROSITE" id="PS00108">
    <property type="entry name" value="PROTEIN_KINASE_ST"/>
    <property type="match status" value="1"/>
</dbReference>
<keyword evidence="1 10" id="KW-0723">Serine/threonine-protein kinase</keyword>
<dbReference type="InterPro" id="IPR017441">
    <property type="entry name" value="Protein_kinase_ATP_BS"/>
</dbReference>
<keyword evidence="3 7" id="KW-0547">Nucleotide-binding</keyword>
<evidence type="ECO:0000256" key="5">
    <source>
        <dbReference type="ARBA" id="ARBA00022840"/>
    </source>
</evidence>
<evidence type="ECO:0000256" key="4">
    <source>
        <dbReference type="ARBA" id="ARBA00022777"/>
    </source>
</evidence>
<dbReference type="SUPFAM" id="SSF56112">
    <property type="entry name" value="Protein kinase-like (PK-like)"/>
    <property type="match status" value="1"/>
</dbReference>
<evidence type="ECO:0000256" key="9">
    <source>
        <dbReference type="PROSITE-ProRule" id="PRU10141"/>
    </source>
</evidence>
<dbReference type="PROSITE" id="PS50011">
    <property type="entry name" value="PROTEIN_KINASE_DOM"/>
    <property type="match status" value="1"/>
</dbReference>
<keyword evidence="2" id="KW-0808">Transferase</keyword>
<reference evidence="12 13" key="1">
    <citation type="journal article" date="2019" name="Sci. Rep.">
        <title>Comparative genomics of chytrid fungi reveal insights into the obligate biotrophic and pathogenic lifestyle of Synchytrium endobioticum.</title>
        <authorList>
            <person name="van de Vossenberg B.T.L.H."/>
            <person name="Warris S."/>
            <person name="Nguyen H.D.T."/>
            <person name="van Gent-Pelzer M.P.E."/>
            <person name="Joly D.L."/>
            <person name="van de Geest H.C."/>
            <person name="Bonants P.J.M."/>
            <person name="Smith D.S."/>
            <person name="Levesque C.A."/>
            <person name="van der Lee T.A.J."/>
        </authorList>
    </citation>
    <scope>NUCLEOTIDE SEQUENCE [LARGE SCALE GENOMIC DNA]</scope>
    <source>
        <strain evidence="12 13">JEL517</strain>
    </source>
</reference>
<dbReference type="Gene3D" id="1.10.510.10">
    <property type="entry name" value="Transferase(Phosphotransferase) domain 1"/>
    <property type="match status" value="1"/>
</dbReference>
<evidence type="ECO:0000259" key="11">
    <source>
        <dbReference type="PROSITE" id="PS50011"/>
    </source>
</evidence>
<feature type="binding site" evidence="7 9">
    <location>
        <position position="151"/>
    </location>
    <ligand>
        <name>ATP</name>
        <dbReference type="ChEBI" id="CHEBI:30616"/>
    </ligand>
</feature>
<dbReference type="InterPro" id="IPR011009">
    <property type="entry name" value="Kinase-like_dom_sf"/>
</dbReference>
<name>A0A507CB00_9FUNG</name>
<evidence type="ECO:0000313" key="12">
    <source>
        <dbReference type="EMBL" id="TPX36528.1"/>
    </source>
</evidence>
<evidence type="ECO:0000256" key="2">
    <source>
        <dbReference type="ARBA" id="ARBA00022679"/>
    </source>
</evidence>
<feature type="binding site" evidence="7">
    <location>
        <position position="264"/>
    </location>
    <ligand>
        <name>ATP</name>
        <dbReference type="ChEBI" id="CHEBI:30616"/>
    </ligand>
</feature>
<dbReference type="RefSeq" id="XP_031026742.1">
    <property type="nucleotide sequence ID" value="XM_031167301.1"/>
</dbReference>
<evidence type="ECO:0000256" key="8">
    <source>
        <dbReference type="PIRSR" id="PIRSR630616-3"/>
    </source>
</evidence>
<dbReference type="AlphaFoldDB" id="A0A507CB00"/>
<gene>
    <name evidence="12" type="ORF">SmJEL517_g01373</name>
</gene>
<evidence type="ECO:0000256" key="3">
    <source>
        <dbReference type="ARBA" id="ARBA00022741"/>
    </source>
</evidence>
<evidence type="ECO:0000313" key="13">
    <source>
        <dbReference type="Proteomes" id="UP000319731"/>
    </source>
</evidence>
<keyword evidence="13" id="KW-1185">Reference proteome</keyword>
<organism evidence="12 13">
    <name type="scientific">Synchytrium microbalum</name>
    <dbReference type="NCBI Taxonomy" id="1806994"/>
    <lineage>
        <taxon>Eukaryota</taxon>
        <taxon>Fungi</taxon>
        <taxon>Fungi incertae sedis</taxon>
        <taxon>Chytridiomycota</taxon>
        <taxon>Chytridiomycota incertae sedis</taxon>
        <taxon>Chytridiomycetes</taxon>
        <taxon>Synchytriales</taxon>
        <taxon>Synchytriaceae</taxon>
        <taxon>Synchytrium</taxon>
    </lineage>
</organism>
<sequence length="436" mass="48101">MVTSITMMEADVPSYERYRRISIVNPSVKPAKIRDTQHSSTAMDMFPPKTVGNRRRVVSAHSRLFRHSTAVIHPSETPLSPISPVSDNTTMEDIPDLISHTPEMKTRPVYAVSSNGLEIGPYRIERKLGVGSFSEVKLATDTRTGQPVALKMMSKQMLRESERLQICVQREIEITEAVRHPNIVGFIEAFETSSHLVLVLEYISGYGELYDYIVDGKCSVARARDLFYELASAVAYLHSKNICHRDIKLENVLVDSSHHVHICDFGLARTFTPGEVFKTRCGSEDYACPEIILGCVGYNPINSDSWALGVILFAMLVGELPFQPGPGGAVKPMYHKIARGDYRWPSNIDVPEDAKDVVRALLQPNPSRRMTALEALNSPWLSRGDNKAGVCGNEHHDGSGSINKCHGSSTAAAAEPDVMRGLGLDFMNGPSPATYS</sequence>
<dbReference type="FunFam" id="3.30.200.20:FF:000042">
    <property type="entry name" value="Aurora kinase A"/>
    <property type="match status" value="1"/>
</dbReference>
<keyword evidence="4" id="KW-0418">Kinase</keyword>
<feature type="active site" description="Proton acceptor" evidence="6">
    <location>
        <position position="246"/>
    </location>
</feature>
<evidence type="ECO:0000256" key="10">
    <source>
        <dbReference type="RuleBase" id="RU000304"/>
    </source>
</evidence>
<evidence type="ECO:0000256" key="6">
    <source>
        <dbReference type="PIRSR" id="PIRSR630616-1"/>
    </source>
</evidence>
<dbReference type="PROSITE" id="PS00107">
    <property type="entry name" value="PROTEIN_KINASE_ATP"/>
    <property type="match status" value="1"/>
</dbReference>
<dbReference type="OrthoDB" id="289250at2759"/>
<dbReference type="STRING" id="1806994.A0A507CB00"/>